<organism evidence="12 13">
    <name type="scientific">Eptatretus burgeri</name>
    <name type="common">Inshore hagfish</name>
    <dbReference type="NCBI Taxonomy" id="7764"/>
    <lineage>
        <taxon>Eukaryota</taxon>
        <taxon>Metazoa</taxon>
        <taxon>Chordata</taxon>
        <taxon>Craniata</taxon>
        <taxon>Vertebrata</taxon>
        <taxon>Cyclostomata</taxon>
        <taxon>Myxini</taxon>
        <taxon>Myxiniformes</taxon>
        <taxon>Myxinidae</taxon>
        <taxon>Eptatretinae</taxon>
        <taxon>Eptatretus</taxon>
    </lineage>
</organism>
<dbReference type="GO" id="GO:0043020">
    <property type="term" value="C:NADPH oxidase complex"/>
    <property type="evidence" value="ECO:0007669"/>
    <property type="project" value="TreeGrafter"/>
</dbReference>
<feature type="transmembrane region" description="Helical" evidence="10">
    <location>
        <begin position="150"/>
        <end position="173"/>
    </location>
</feature>
<feature type="transmembrane region" description="Helical" evidence="10">
    <location>
        <begin position="116"/>
        <end position="138"/>
    </location>
</feature>
<evidence type="ECO:0000256" key="10">
    <source>
        <dbReference type="SAM" id="Phobius"/>
    </source>
</evidence>
<proteinExistence type="predicted"/>
<dbReference type="Pfam" id="PF08022">
    <property type="entry name" value="FAD_binding_8"/>
    <property type="match status" value="1"/>
</dbReference>
<reference evidence="12" key="1">
    <citation type="submission" date="2025-08" db="UniProtKB">
        <authorList>
            <consortium name="Ensembl"/>
        </authorList>
    </citation>
    <scope>IDENTIFICATION</scope>
</reference>
<evidence type="ECO:0000256" key="6">
    <source>
        <dbReference type="ARBA" id="ARBA00023002"/>
    </source>
</evidence>
<evidence type="ECO:0000259" key="11">
    <source>
        <dbReference type="PROSITE" id="PS51384"/>
    </source>
</evidence>
<dbReference type="SFLD" id="SFLDG01169">
    <property type="entry name" value="NADPH_oxidase_subgroup_(NOX)"/>
    <property type="match status" value="1"/>
</dbReference>
<keyword evidence="8 10" id="KW-0472">Membrane</keyword>
<dbReference type="Gene3D" id="2.40.30.10">
    <property type="entry name" value="Translation factors"/>
    <property type="match status" value="1"/>
</dbReference>
<keyword evidence="3 10" id="KW-0812">Transmembrane</keyword>
<protein>
    <submittedName>
        <fullName evidence="12">Cytochrome b-245 beta chain</fullName>
    </submittedName>
</protein>
<reference evidence="12" key="2">
    <citation type="submission" date="2025-09" db="UniProtKB">
        <authorList>
            <consortium name="Ensembl"/>
        </authorList>
    </citation>
    <scope>IDENTIFICATION</scope>
</reference>
<dbReference type="Proteomes" id="UP000694388">
    <property type="component" value="Unplaced"/>
</dbReference>
<dbReference type="InterPro" id="IPR017927">
    <property type="entry name" value="FAD-bd_FR_type"/>
</dbReference>
<name>A0A8C4Q1R9_EPTBU</name>
<feature type="transmembrane region" description="Helical" evidence="10">
    <location>
        <begin position="57"/>
        <end position="75"/>
    </location>
</feature>
<dbReference type="GO" id="GO:0042554">
    <property type="term" value="P:superoxide anion generation"/>
    <property type="evidence" value="ECO:0007669"/>
    <property type="project" value="TreeGrafter"/>
</dbReference>
<dbReference type="GO" id="GO:0046872">
    <property type="term" value="F:metal ion binding"/>
    <property type="evidence" value="ECO:0007669"/>
    <property type="project" value="UniProtKB-KW"/>
</dbReference>
<evidence type="ECO:0000256" key="9">
    <source>
        <dbReference type="ARBA" id="ARBA00049908"/>
    </source>
</evidence>
<keyword evidence="5 10" id="KW-1133">Transmembrane helix</keyword>
<dbReference type="Pfam" id="PF08030">
    <property type="entry name" value="NAD_binding_6"/>
    <property type="match status" value="1"/>
</dbReference>
<dbReference type="PRINTS" id="PR00466">
    <property type="entry name" value="GP91PHOX"/>
</dbReference>
<dbReference type="CDD" id="cd06186">
    <property type="entry name" value="NOX_Duox_like_FAD_NADP"/>
    <property type="match status" value="1"/>
</dbReference>
<dbReference type="AlphaFoldDB" id="A0A8C4Q1R9"/>
<keyword evidence="2" id="KW-0349">Heme</keyword>
<dbReference type="SUPFAM" id="SSF63380">
    <property type="entry name" value="Riboflavin synthase domain-like"/>
    <property type="match status" value="1"/>
</dbReference>
<dbReference type="PANTHER" id="PTHR11972:SF191">
    <property type="entry name" value="FAD-BINDING FR-TYPE DOMAIN-CONTAINING PROTEIN"/>
    <property type="match status" value="1"/>
</dbReference>
<dbReference type="InterPro" id="IPR017938">
    <property type="entry name" value="Riboflavin_synthase-like_b-brl"/>
</dbReference>
<keyword evidence="6" id="KW-0560">Oxidoreductase</keyword>
<evidence type="ECO:0000313" key="12">
    <source>
        <dbReference type="Ensembl" id="ENSEBUP00000008600.1"/>
    </source>
</evidence>
<evidence type="ECO:0000256" key="8">
    <source>
        <dbReference type="ARBA" id="ARBA00023136"/>
    </source>
</evidence>
<dbReference type="GO" id="GO:0016175">
    <property type="term" value="F:superoxide-generating NAD(P)H oxidase activity"/>
    <property type="evidence" value="ECO:0007669"/>
    <property type="project" value="TreeGrafter"/>
</dbReference>
<dbReference type="SFLD" id="SFLDS00052">
    <property type="entry name" value="Ferric_Reductase_Domain"/>
    <property type="match status" value="1"/>
</dbReference>
<dbReference type="Ensembl" id="ENSEBUT00000009107.1">
    <property type="protein sequence ID" value="ENSEBUP00000008600.1"/>
    <property type="gene ID" value="ENSEBUG00000005564.1"/>
</dbReference>
<sequence>MLKSALAWARAPAACLNFNLFLLLLPVCRNLLSVCRGICPCQFLRHQLDDNIICHQLLAWTVTLLTAVHIIAHVFNLERYAGAWSADENNTLLGALSRIDGNGYLNPMRNENMTPLLASVTTVAGITGIVATICLFLLLSSSMTLIRRSFFELFWLTHHLSAIFYIAIAFHGYGRIVRGQTPESLKNHDPDICSDKFNNWGSNTTCPLPQFVGLPPKTWKWILAPMVLYALERGLRFYRAQQTVAITRVVCHPSRVLELRLRKRGFHAGVGQYVFLCIPSLRSLEWHPFTLTSAPEDDYFSVHVRVVGDWTEGLAKVCGMAEEFEEGAGNAEGCERHKRKPKLDTWQLPFVAVDGPFGSPADAVFEYNTSVCIAGGIGVTPFASVLKSTWNRVSRGSPLKLSKIYLFWLCRDTHAFEWFSELLVALESQLTDIGRPETLEYNIFLTAWDENQALHIAMRHEQETDVILGTKQKTSFGRPSWDREFSRLVEKHQGEEVGVFLCGPPKLSDVVKKKCSGFSKNQTKFVFHKENF</sequence>
<evidence type="ECO:0000256" key="2">
    <source>
        <dbReference type="ARBA" id="ARBA00022617"/>
    </source>
</evidence>
<dbReference type="GeneTree" id="ENSGT00940000160244"/>
<evidence type="ECO:0000256" key="3">
    <source>
        <dbReference type="ARBA" id="ARBA00022692"/>
    </source>
</evidence>
<dbReference type="InterPro" id="IPR000778">
    <property type="entry name" value="Cyt_b245_heavy_chain"/>
</dbReference>
<dbReference type="Pfam" id="PF01794">
    <property type="entry name" value="Ferric_reduct"/>
    <property type="match status" value="1"/>
</dbReference>
<dbReference type="InterPro" id="IPR050369">
    <property type="entry name" value="RBOH/FRE"/>
</dbReference>
<dbReference type="Gene3D" id="3.40.50.80">
    <property type="entry name" value="Nucleotide-binding domain of ferredoxin-NADP reductase (FNR) module"/>
    <property type="match status" value="1"/>
</dbReference>
<accession>A0A8C4Q1R9</accession>
<comment type="catalytic activity">
    <reaction evidence="9">
        <text>NADPH + 2 O2 = 2 superoxide + NADP(+) + H(+)</text>
        <dbReference type="Rhea" id="RHEA:63180"/>
        <dbReference type="ChEBI" id="CHEBI:15378"/>
        <dbReference type="ChEBI" id="CHEBI:15379"/>
        <dbReference type="ChEBI" id="CHEBI:18421"/>
        <dbReference type="ChEBI" id="CHEBI:57783"/>
        <dbReference type="ChEBI" id="CHEBI:58349"/>
    </reaction>
</comment>
<dbReference type="InterPro" id="IPR013130">
    <property type="entry name" value="Fe3_Rdtase_TM_dom"/>
</dbReference>
<evidence type="ECO:0000256" key="7">
    <source>
        <dbReference type="ARBA" id="ARBA00023004"/>
    </source>
</evidence>
<feature type="domain" description="FAD-binding FR-type" evidence="11">
    <location>
        <begin position="236"/>
        <end position="363"/>
    </location>
</feature>
<feature type="transmembrane region" description="Helical" evidence="10">
    <location>
        <begin position="6"/>
        <end position="28"/>
    </location>
</feature>
<dbReference type="InterPro" id="IPR013112">
    <property type="entry name" value="FAD-bd_8"/>
</dbReference>
<dbReference type="SFLD" id="SFLDG01168">
    <property type="entry name" value="Ferric_reductase_subgroup_(FRE"/>
    <property type="match status" value="1"/>
</dbReference>
<dbReference type="GO" id="GO:0006952">
    <property type="term" value="P:defense response"/>
    <property type="evidence" value="ECO:0007669"/>
    <property type="project" value="TreeGrafter"/>
</dbReference>
<dbReference type="FunFam" id="3.40.50.80:FF:000004">
    <property type="entry name" value="NADPH oxidase isoform 2"/>
    <property type="match status" value="1"/>
</dbReference>
<dbReference type="InterPro" id="IPR039261">
    <property type="entry name" value="FNR_nucleotide-bd"/>
</dbReference>
<keyword evidence="4" id="KW-0479">Metal-binding</keyword>
<evidence type="ECO:0000256" key="5">
    <source>
        <dbReference type="ARBA" id="ARBA00022989"/>
    </source>
</evidence>
<dbReference type="PROSITE" id="PS51384">
    <property type="entry name" value="FAD_FR"/>
    <property type="match status" value="1"/>
</dbReference>
<dbReference type="InterPro" id="IPR013121">
    <property type="entry name" value="Fe_red_NAD-bd_6"/>
</dbReference>
<evidence type="ECO:0000256" key="1">
    <source>
        <dbReference type="ARBA" id="ARBA00004141"/>
    </source>
</evidence>
<keyword evidence="13" id="KW-1185">Reference proteome</keyword>
<comment type="subcellular location">
    <subcellularLocation>
        <location evidence="1">Membrane</location>
        <topology evidence="1">Multi-pass membrane protein</topology>
    </subcellularLocation>
</comment>
<evidence type="ECO:0000256" key="4">
    <source>
        <dbReference type="ARBA" id="ARBA00022723"/>
    </source>
</evidence>
<keyword evidence="7" id="KW-0408">Iron</keyword>
<dbReference type="PANTHER" id="PTHR11972">
    <property type="entry name" value="NADPH OXIDASE"/>
    <property type="match status" value="1"/>
</dbReference>
<dbReference type="SUPFAM" id="SSF52343">
    <property type="entry name" value="Ferredoxin reductase-like, C-terminal NADP-linked domain"/>
    <property type="match status" value="1"/>
</dbReference>
<evidence type="ECO:0000313" key="13">
    <source>
        <dbReference type="Proteomes" id="UP000694388"/>
    </source>
</evidence>